<evidence type="ECO:0000256" key="3">
    <source>
        <dbReference type="PROSITE-ProRule" id="PRU00339"/>
    </source>
</evidence>
<accession>A0A7T8EFF3</accession>
<keyword evidence="1" id="KW-0677">Repeat</keyword>
<dbReference type="InterPro" id="IPR011990">
    <property type="entry name" value="TPR-like_helical_dom_sf"/>
</dbReference>
<organism evidence="5">
    <name type="scientific">Shewanella algae</name>
    <dbReference type="NCBI Taxonomy" id="38313"/>
    <lineage>
        <taxon>Bacteria</taxon>
        <taxon>Pseudomonadati</taxon>
        <taxon>Pseudomonadota</taxon>
        <taxon>Gammaproteobacteria</taxon>
        <taxon>Alteromonadales</taxon>
        <taxon>Shewanellaceae</taxon>
        <taxon>Shewanella</taxon>
    </lineage>
</organism>
<sequence>MMRKLTLLLGLSLALSTQAATIDEIDAAANQIDIDTLSLYADNSQGYQQAYANYRLAVSANVLGQLQTRDLALATAAESLAQPNFNKDGEALALLSAVYGMQITANPSQSATLGKAAGKSLQNARQLAPNSPRVALIGAISSFYTPVEYGGSSDRALQEIERALKLYANPCSDICWGQAEAYTWRGVIQQQLGQSKAASQSWQQALALDPDYAWAGFLLSKQTQQ</sequence>
<dbReference type="Gene3D" id="1.25.40.10">
    <property type="entry name" value="Tetratricopeptide repeat domain"/>
    <property type="match status" value="1"/>
</dbReference>
<reference evidence="5" key="1">
    <citation type="submission" date="2018-09" db="EMBL/GenBank/DDBJ databases">
        <title>Genome sequencing and analysis.</title>
        <authorList>
            <person name="Huang Y.-T."/>
        </authorList>
    </citation>
    <scope>NUCLEOTIDE SEQUENCE</scope>
    <source>
        <strain evidence="5">HIDE</strain>
    </source>
</reference>
<evidence type="ECO:0000256" key="4">
    <source>
        <dbReference type="SAM" id="SignalP"/>
    </source>
</evidence>
<dbReference type="SUPFAM" id="SSF48452">
    <property type="entry name" value="TPR-like"/>
    <property type="match status" value="1"/>
</dbReference>
<evidence type="ECO:0000256" key="1">
    <source>
        <dbReference type="ARBA" id="ARBA00022737"/>
    </source>
</evidence>
<gene>
    <name evidence="5" type="ORF">D7032_20300</name>
</gene>
<feature type="repeat" description="TPR" evidence="3">
    <location>
        <begin position="179"/>
        <end position="212"/>
    </location>
</feature>
<feature type="chain" id="PRO_5030733594" description="Tetratricopeptide repeat protein" evidence="4">
    <location>
        <begin position="20"/>
        <end position="225"/>
    </location>
</feature>
<dbReference type="AlphaFoldDB" id="A0A7T8EFF3"/>
<feature type="signal peptide" evidence="4">
    <location>
        <begin position="1"/>
        <end position="19"/>
    </location>
</feature>
<evidence type="ECO:0000313" key="5">
    <source>
        <dbReference type="EMBL" id="QQO85394.1"/>
    </source>
</evidence>
<dbReference type="InterPro" id="IPR019734">
    <property type="entry name" value="TPR_rpt"/>
</dbReference>
<dbReference type="InterPro" id="IPR013105">
    <property type="entry name" value="TPR_2"/>
</dbReference>
<dbReference type="SMART" id="SM00028">
    <property type="entry name" value="TPR"/>
    <property type="match status" value="1"/>
</dbReference>
<keyword evidence="4" id="KW-0732">Signal</keyword>
<name>A0A7T8EFF3_9GAMM</name>
<proteinExistence type="predicted"/>
<keyword evidence="2 3" id="KW-0802">TPR repeat</keyword>
<dbReference type="Pfam" id="PF07719">
    <property type="entry name" value="TPR_2"/>
    <property type="match status" value="1"/>
</dbReference>
<protein>
    <recommendedName>
        <fullName evidence="6">Tetratricopeptide repeat protein</fullName>
    </recommendedName>
</protein>
<evidence type="ECO:0008006" key="6">
    <source>
        <dbReference type="Google" id="ProtNLM"/>
    </source>
</evidence>
<evidence type="ECO:0000256" key="2">
    <source>
        <dbReference type="ARBA" id="ARBA00022803"/>
    </source>
</evidence>
<dbReference type="RefSeq" id="WP_186494378.1">
    <property type="nucleotide sequence ID" value="NZ_CP032664.1"/>
</dbReference>
<dbReference type="PROSITE" id="PS50005">
    <property type="entry name" value="TPR"/>
    <property type="match status" value="1"/>
</dbReference>
<dbReference type="EMBL" id="CP032664">
    <property type="protein sequence ID" value="QQO85394.1"/>
    <property type="molecule type" value="Genomic_DNA"/>
</dbReference>